<dbReference type="EMBL" id="NHYD01000036">
    <property type="protein sequence ID" value="PPQ95519.1"/>
    <property type="molecule type" value="Genomic_DNA"/>
</dbReference>
<comment type="caution">
    <text evidence="2">The sequence shown here is derived from an EMBL/GenBank/DDBJ whole genome shotgun (WGS) entry which is preliminary data.</text>
</comment>
<dbReference type="AlphaFoldDB" id="A0A409XXN2"/>
<proteinExistence type="predicted"/>
<name>A0A409XXN2_PSICY</name>
<dbReference type="InParanoid" id="A0A409XXN2"/>
<dbReference type="STRING" id="93625.A0A409XXN2"/>
<gene>
    <name evidence="2" type="ORF">CVT25_000813</name>
</gene>
<dbReference type="OrthoDB" id="3067824at2759"/>
<accession>A0A409XXN2</accession>
<feature type="compositionally biased region" description="Pro residues" evidence="1">
    <location>
        <begin position="19"/>
        <end position="28"/>
    </location>
</feature>
<reference evidence="2 3" key="1">
    <citation type="journal article" date="2018" name="Evol. Lett.">
        <title>Horizontal gene cluster transfer increased hallucinogenic mushroom diversity.</title>
        <authorList>
            <person name="Reynolds H.T."/>
            <person name="Vijayakumar V."/>
            <person name="Gluck-Thaler E."/>
            <person name="Korotkin H.B."/>
            <person name="Matheny P.B."/>
            <person name="Slot J.C."/>
        </authorList>
    </citation>
    <scope>NUCLEOTIDE SEQUENCE [LARGE SCALE GENOMIC DNA]</scope>
    <source>
        <strain evidence="2 3">2631</strain>
    </source>
</reference>
<feature type="non-terminal residue" evidence="2">
    <location>
        <position position="322"/>
    </location>
</feature>
<evidence type="ECO:0000313" key="3">
    <source>
        <dbReference type="Proteomes" id="UP000283269"/>
    </source>
</evidence>
<feature type="non-terminal residue" evidence="2">
    <location>
        <position position="1"/>
    </location>
</feature>
<dbReference type="Proteomes" id="UP000283269">
    <property type="component" value="Unassembled WGS sequence"/>
</dbReference>
<protein>
    <submittedName>
        <fullName evidence="2">Uncharacterized protein</fullName>
    </submittedName>
</protein>
<sequence length="322" mass="35680">PPAPPQPRPPAKKPAVPNQRPPPVPPSSTRPTRPAPRSYADTARKAAPIKQPASPAAPPAMSPSRKGRKIPDYTAHGPSRRQLLVDVGDHAKDANLSTLFKDLSADVLSRQGLRVKVLGVQLAYDGYSVPTDKVPSERDTDILRGAITSHFKAHYKFMPWVGMPTSKSFLRIVDVPQFQGTQYDLKVLGVQLAYDGYSVPTDKVPSERDTDILRGAITSHFKAHYKFMPWVGMPTSKSFLRIVDVPRFQGTQYDLDHLTERDEVASALKASPIWSPSHILCGNPRIVRTSKASTTATAFFDFWDTASGARTRQLIDKQFMFR</sequence>
<evidence type="ECO:0000256" key="1">
    <source>
        <dbReference type="SAM" id="MobiDB-lite"/>
    </source>
</evidence>
<organism evidence="2 3">
    <name type="scientific">Psilocybe cyanescens</name>
    <dbReference type="NCBI Taxonomy" id="93625"/>
    <lineage>
        <taxon>Eukaryota</taxon>
        <taxon>Fungi</taxon>
        <taxon>Dikarya</taxon>
        <taxon>Basidiomycota</taxon>
        <taxon>Agaricomycotina</taxon>
        <taxon>Agaricomycetes</taxon>
        <taxon>Agaricomycetidae</taxon>
        <taxon>Agaricales</taxon>
        <taxon>Agaricineae</taxon>
        <taxon>Strophariaceae</taxon>
        <taxon>Psilocybe</taxon>
    </lineage>
</organism>
<keyword evidence="3" id="KW-1185">Reference proteome</keyword>
<feature type="region of interest" description="Disordered" evidence="1">
    <location>
        <begin position="1"/>
        <end position="78"/>
    </location>
</feature>
<evidence type="ECO:0000313" key="2">
    <source>
        <dbReference type="EMBL" id="PPQ95519.1"/>
    </source>
</evidence>